<dbReference type="EMBL" id="NILC01000010">
    <property type="protein sequence ID" value="TWL31830.1"/>
    <property type="molecule type" value="Genomic_DNA"/>
</dbReference>
<evidence type="ECO:0000313" key="2">
    <source>
        <dbReference type="EMBL" id="TWL31830.1"/>
    </source>
</evidence>
<dbReference type="RefSeq" id="WP_003185290.1">
    <property type="nucleotide sequence ID" value="NZ_BEXU01000021.1"/>
</dbReference>
<organism evidence="2 3">
    <name type="scientific">Bacillus licheniformis</name>
    <dbReference type="NCBI Taxonomy" id="1402"/>
    <lineage>
        <taxon>Bacteria</taxon>
        <taxon>Bacillati</taxon>
        <taxon>Bacillota</taxon>
        <taxon>Bacilli</taxon>
        <taxon>Bacillales</taxon>
        <taxon>Bacillaceae</taxon>
        <taxon>Bacillus</taxon>
    </lineage>
</organism>
<accession>A0A1Y0YK99</accession>
<evidence type="ECO:0000313" key="3">
    <source>
        <dbReference type="Proteomes" id="UP000435910"/>
    </source>
</evidence>
<dbReference type="AlphaFoldDB" id="A0A1Y0YK99"/>
<reference evidence="1 4" key="2">
    <citation type="submission" date="2020-12" db="EMBL/GenBank/DDBJ databases">
        <title>FDA dAtabase for Regulatory Grade micrObial Sequences (FDA-ARGOS): Supporting development and validation of Infectious Disease Dx tests.</title>
        <authorList>
            <person name="Nelson B."/>
            <person name="Plummer A."/>
            <person name="Tallon L."/>
            <person name="Sadzewicz L."/>
            <person name="Zhao X."/>
            <person name="Boylan J."/>
            <person name="Ott S."/>
            <person name="Bowen H."/>
            <person name="Vavikolanu K."/>
            <person name="Mehta A."/>
            <person name="Aluvathingal J."/>
            <person name="Nadendla S."/>
            <person name="Myers T."/>
            <person name="Yan Y."/>
            <person name="Sichtig H."/>
        </authorList>
    </citation>
    <scope>NUCLEOTIDE SEQUENCE [LARGE SCALE GENOMIC DNA]</scope>
    <source>
        <strain evidence="1 4">FDAARGOS_923</strain>
    </source>
</reference>
<gene>
    <name evidence="2" type="ORF">CHCC16736_0998</name>
    <name evidence="1" type="ORF">I6G80_07315</name>
</gene>
<name>A0A1Y0YK99_BACLI</name>
<dbReference type="Proteomes" id="UP000595038">
    <property type="component" value="Chromosome"/>
</dbReference>
<dbReference type="EMBL" id="CP065647">
    <property type="protein sequence ID" value="QPR74065.1"/>
    <property type="molecule type" value="Genomic_DNA"/>
</dbReference>
<dbReference type="Pfam" id="PF12841">
    <property type="entry name" value="YvrJ"/>
    <property type="match status" value="1"/>
</dbReference>
<dbReference type="Proteomes" id="UP000435910">
    <property type="component" value="Unassembled WGS sequence"/>
</dbReference>
<dbReference type="InterPro" id="IPR024419">
    <property type="entry name" value="YvrJ"/>
</dbReference>
<sequence>MDSAFIEEAAKQIGNVGFPAVLAIYLLTRFEKKIDELIELIKEKNETDD</sequence>
<evidence type="ECO:0000313" key="4">
    <source>
        <dbReference type="Proteomes" id="UP000595038"/>
    </source>
</evidence>
<reference evidence="2 3" key="1">
    <citation type="submission" date="2019-06" db="EMBL/GenBank/DDBJ databases">
        <title>Genome sequence analysis of &gt;100 Bacillus licheniformis strains suggests intrinsic resistance to this species.</title>
        <authorList>
            <person name="Wels M."/>
            <person name="Siezen R.J."/>
            <person name="Johansen E."/>
            <person name="Stuer-Lauridsen B."/>
            <person name="Bjerre K."/>
            <person name="Nielsen B.K.K."/>
        </authorList>
    </citation>
    <scope>NUCLEOTIDE SEQUENCE [LARGE SCALE GENOMIC DNA]</scope>
    <source>
        <strain evidence="2 3">BAC-16736</strain>
    </source>
</reference>
<proteinExistence type="predicted"/>
<protein>
    <submittedName>
        <fullName evidence="1">YvrJ family protein</fullName>
    </submittedName>
</protein>
<dbReference type="GeneID" id="92859847"/>
<evidence type="ECO:0000313" key="1">
    <source>
        <dbReference type="EMBL" id="QPR74065.1"/>
    </source>
</evidence>